<dbReference type="OrthoDB" id="2033517at2"/>
<dbReference type="Proteomes" id="UP000284219">
    <property type="component" value="Unassembled WGS sequence"/>
</dbReference>
<dbReference type="InterPro" id="IPR036779">
    <property type="entry name" value="LysM_dom_sf"/>
</dbReference>
<keyword evidence="4" id="KW-1185">Reference proteome</keyword>
<evidence type="ECO:0000313" key="3">
    <source>
        <dbReference type="EMBL" id="RKD23914.1"/>
    </source>
</evidence>
<feature type="region of interest" description="Disordered" evidence="1">
    <location>
        <begin position="280"/>
        <end position="302"/>
    </location>
</feature>
<gene>
    <name evidence="3" type="ORF">BEP19_05665</name>
</gene>
<name>A0A419SIQ2_9BACL</name>
<dbReference type="SUPFAM" id="SSF54106">
    <property type="entry name" value="LysM domain"/>
    <property type="match status" value="1"/>
</dbReference>
<dbReference type="Gene3D" id="3.10.350.10">
    <property type="entry name" value="LysM domain"/>
    <property type="match status" value="1"/>
</dbReference>
<dbReference type="AlphaFoldDB" id="A0A419SIQ2"/>
<proteinExistence type="predicted"/>
<accession>A0A419SIQ2</accession>
<dbReference type="RefSeq" id="WP_120189144.1">
    <property type="nucleotide sequence ID" value="NZ_MCHY01000008.1"/>
</dbReference>
<comment type="caution">
    <text evidence="3">The sequence shown here is derived from an EMBL/GenBank/DDBJ whole genome shotgun (WGS) entry which is preliminary data.</text>
</comment>
<sequence>MRIHIVKRGETLAKIAKRYNVPLERLREINQHLKDPEKLTAGAKVKVPTAGIRLKTKQVVPVSKQAKQDVELVNVQQSFESMDPLESSSVRPITPSVMEQPLMPEAQSSFDFSSSDDGTRQFNPTVGYPYQGVPTMFDPYLYPPQAWQGYGPYTSGVTMQPADAPYSPYAFGSGFQPSYQAPYSFYPPYEYGCNSCQPPMPYGPSGYYEHTYPGTTFGSDAGYLTPWQTHAYGGGVPFPSQTQSLAHGPYDSDFFTRPYYPTLYHEGHYMREAGAPFQSDLDYASGSPDLEPIDREDESSSV</sequence>
<organism evidence="3 4">
    <name type="scientific">Ammoniphilus oxalaticus</name>
    <dbReference type="NCBI Taxonomy" id="66863"/>
    <lineage>
        <taxon>Bacteria</taxon>
        <taxon>Bacillati</taxon>
        <taxon>Bacillota</taxon>
        <taxon>Bacilli</taxon>
        <taxon>Bacillales</taxon>
        <taxon>Paenibacillaceae</taxon>
        <taxon>Aneurinibacillus group</taxon>
        <taxon>Ammoniphilus</taxon>
    </lineage>
</organism>
<dbReference type="CDD" id="cd00118">
    <property type="entry name" value="LysM"/>
    <property type="match status" value="1"/>
</dbReference>
<dbReference type="Pfam" id="PF01476">
    <property type="entry name" value="LysM"/>
    <property type="match status" value="1"/>
</dbReference>
<dbReference type="SMART" id="SM00257">
    <property type="entry name" value="LysM"/>
    <property type="match status" value="1"/>
</dbReference>
<evidence type="ECO:0000256" key="1">
    <source>
        <dbReference type="SAM" id="MobiDB-lite"/>
    </source>
</evidence>
<feature type="domain" description="LysM" evidence="2">
    <location>
        <begin position="2"/>
        <end position="47"/>
    </location>
</feature>
<evidence type="ECO:0000313" key="4">
    <source>
        <dbReference type="Proteomes" id="UP000284219"/>
    </source>
</evidence>
<evidence type="ECO:0000259" key="2">
    <source>
        <dbReference type="PROSITE" id="PS51782"/>
    </source>
</evidence>
<dbReference type="InterPro" id="IPR018392">
    <property type="entry name" value="LysM"/>
</dbReference>
<dbReference type="PROSITE" id="PS51782">
    <property type="entry name" value="LYSM"/>
    <property type="match status" value="1"/>
</dbReference>
<protein>
    <recommendedName>
        <fullName evidence="2">LysM domain-containing protein</fullName>
    </recommendedName>
</protein>
<dbReference type="EMBL" id="MCHY01000008">
    <property type="protein sequence ID" value="RKD23914.1"/>
    <property type="molecule type" value="Genomic_DNA"/>
</dbReference>
<reference evidence="3 4" key="1">
    <citation type="submission" date="2016-08" db="EMBL/GenBank/DDBJ databases">
        <title>Novel Firmicute Genomes.</title>
        <authorList>
            <person name="Poppleton D.I."/>
            <person name="Gribaldo S."/>
        </authorList>
    </citation>
    <scope>NUCLEOTIDE SEQUENCE [LARGE SCALE GENOMIC DNA]</scope>
    <source>
        <strain evidence="3 4">RAOx-1</strain>
    </source>
</reference>